<organism evidence="2 3">
    <name type="scientific">Ferrimonas lipolytica</name>
    <dbReference type="NCBI Taxonomy" id="2724191"/>
    <lineage>
        <taxon>Bacteria</taxon>
        <taxon>Pseudomonadati</taxon>
        <taxon>Pseudomonadota</taxon>
        <taxon>Gammaproteobacteria</taxon>
        <taxon>Alteromonadales</taxon>
        <taxon>Ferrimonadaceae</taxon>
        <taxon>Ferrimonas</taxon>
    </lineage>
</organism>
<name>A0A6H1UGH4_9GAMM</name>
<dbReference type="KEGG" id="fes:HER31_12975"/>
<sequence length="112" mass="12331">MKRTSLALLTAVALTPAAQAAFVPITCVIDQPGQINALINTDGKITAVTKLKRDPTKEIYPIRYRNDESSQERYGAATATFTVNMQADNCGFDSNYVVTLKSTNDSKPWQQF</sequence>
<dbReference type="Proteomes" id="UP000501602">
    <property type="component" value="Chromosome"/>
</dbReference>
<accession>A0A6H1UGH4</accession>
<feature type="signal peptide" evidence="1">
    <location>
        <begin position="1"/>
        <end position="20"/>
    </location>
</feature>
<evidence type="ECO:0000313" key="2">
    <source>
        <dbReference type="EMBL" id="QIZ77729.1"/>
    </source>
</evidence>
<evidence type="ECO:0000256" key="1">
    <source>
        <dbReference type="SAM" id="SignalP"/>
    </source>
</evidence>
<keyword evidence="1" id="KW-0732">Signal</keyword>
<proteinExistence type="predicted"/>
<keyword evidence="3" id="KW-1185">Reference proteome</keyword>
<feature type="chain" id="PRO_5026186346" evidence="1">
    <location>
        <begin position="21"/>
        <end position="112"/>
    </location>
</feature>
<dbReference type="RefSeq" id="WP_168660991.1">
    <property type="nucleotide sequence ID" value="NZ_CP051180.1"/>
</dbReference>
<gene>
    <name evidence="2" type="ORF">HER31_12975</name>
</gene>
<evidence type="ECO:0000313" key="3">
    <source>
        <dbReference type="Proteomes" id="UP000501602"/>
    </source>
</evidence>
<dbReference type="AlphaFoldDB" id="A0A6H1UGH4"/>
<reference evidence="2 3" key="1">
    <citation type="submission" date="2020-04" db="EMBL/GenBank/DDBJ databases">
        <title>Ferrimonas sp. S7 isolated from sea water.</title>
        <authorList>
            <person name="Bae S.S."/>
            <person name="Baek K."/>
        </authorList>
    </citation>
    <scope>NUCLEOTIDE SEQUENCE [LARGE SCALE GENOMIC DNA]</scope>
    <source>
        <strain evidence="2 3">S7</strain>
    </source>
</reference>
<dbReference type="EMBL" id="CP051180">
    <property type="protein sequence ID" value="QIZ77729.1"/>
    <property type="molecule type" value="Genomic_DNA"/>
</dbReference>
<protein>
    <submittedName>
        <fullName evidence="2">Uncharacterized protein</fullName>
    </submittedName>
</protein>